<feature type="transmembrane region" description="Helical" evidence="1">
    <location>
        <begin position="9"/>
        <end position="26"/>
    </location>
</feature>
<dbReference type="KEGG" id="sper:EW093_08150"/>
<proteinExistence type="predicted"/>
<sequence length="605" mass="69718">MKTFKITSLYKVIYIGVIITLFYTYFNSKEVNSYDLEGLKIVETSSLEYPLIPKRIKSLELSYKGLNFNLSTKRPLTVISDDNIKRNSYISSFNIIENSLEVNLINDVTLNIKVDNRGQRLSIGSSIPKVFPTIKEVIIPFSLDPKYKLEESDLSYKIFDNQNEFHLKLNDKYYIDKQKQNIHLIATNDKITTLTFSPLSNSDLPLAEQWYNQNKTKFVDDINSNIELFLIKAETYISSIFNPITYSTDTNSWRNLPRESLFTEESIIVYLAQGMLEGKYLSHFNRITPLKSRYPNLFTYKSTPFLGNIVENGNLGLVGEERELGRITKQILTSDPNILETWIPKHYFVGNQINTDRLSKLIIDSNIESLTIEQLAVALYNLNNILESDSANSKNVDSVKKITDLILQNIVWDGSGTYIISNNSISDQSLNLKIGQLLLESSQYETSEYTKPLGEALIDTYLNNSNNKGEISKEYNFKEKLYSTAIISPQESYLALSNNPYIPHYIQDNGIKIWTISDSIDINKTDKSIRITVSFPIDNSSNINSHFLAISGVKPYKQLYFRGRLWRADKLFEKYGVGYYYEYSTNLLYFMPNHTKEREEIVISY</sequence>
<keyword evidence="1" id="KW-0472">Membrane</keyword>
<accession>A0A5C1QB06</accession>
<evidence type="ECO:0000313" key="2">
    <source>
        <dbReference type="EMBL" id="QEN04677.1"/>
    </source>
</evidence>
<evidence type="ECO:0000256" key="1">
    <source>
        <dbReference type="SAM" id="Phobius"/>
    </source>
</evidence>
<reference evidence="2 3" key="1">
    <citation type="submission" date="2019-02" db="EMBL/GenBank/DDBJ databases">
        <authorList>
            <person name="Fomenkov A."/>
            <person name="Dubinina G."/>
            <person name="Grabovich M."/>
            <person name="Vincze T."/>
            <person name="Roberts R.J."/>
        </authorList>
    </citation>
    <scope>NUCLEOTIDE SEQUENCE [LARGE SCALE GENOMIC DNA]</scope>
    <source>
        <strain evidence="2 3">P</strain>
    </source>
</reference>
<reference evidence="2 3" key="2">
    <citation type="submission" date="2019-09" db="EMBL/GenBank/DDBJ databases">
        <title>Complete Genome Sequence and Methylome Analysis of free living Spirochaetas.</title>
        <authorList>
            <person name="Leshcheva N."/>
            <person name="Mikheeva N."/>
        </authorList>
    </citation>
    <scope>NUCLEOTIDE SEQUENCE [LARGE SCALE GENOMIC DNA]</scope>
    <source>
        <strain evidence="2 3">P</strain>
    </source>
</reference>
<keyword evidence="1" id="KW-0812">Transmembrane</keyword>
<evidence type="ECO:0000313" key="3">
    <source>
        <dbReference type="Proteomes" id="UP000323824"/>
    </source>
</evidence>
<protein>
    <submittedName>
        <fullName evidence="2">Uncharacterized protein</fullName>
    </submittedName>
</protein>
<dbReference type="OrthoDB" id="9789690at2"/>
<keyword evidence="3" id="KW-1185">Reference proteome</keyword>
<dbReference type="RefSeq" id="WP_149567920.1">
    <property type="nucleotide sequence ID" value="NZ_CP035807.1"/>
</dbReference>
<name>A0A5C1QB06_9SPIO</name>
<keyword evidence="1" id="KW-1133">Transmembrane helix</keyword>
<dbReference type="AlphaFoldDB" id="A0A5C1QB06"/>
<gene>
    <name evidence="2" type="ORF">EW093_08150</name>
</gene>
<dbReference type="Proteomes" id="UP000323824">
    <property type="component" value="Chromosome"/>
</dbReference>
<organism evidence="2 3">
    <name type="scientific">Thiospirochaeta perfilievii</name>
    <dbReference type="NCBI Taxonomy" id="252967"/>
    <lineage>
        <taxon>Bacteria</taxon>
        <taxon>Pseudomonadati</taxon>
        <taxon>Spirochaetota</taxon>
        <taxon>Spirochaetia</taxon>
        <taxon>Spirochaetales</taxon>
        <taxon>Spirochaetaceae</taxon>
        <taxon>Thiospirochaeta</taxon>
    </lineage>
</organism>
<dbReference type="EMBL" id="CP035807">
    <property type="protein sequence ID" value="QEN04677.1"/>
    <property type="molecule type" value="Genomic_DNA"/>
</dbReference>